<protein>
    <submittedName>
        <fullName evidence="1">26850_t:CDS:1</fullName>
    </submittedName>
</protein>
<dbReference type="AlphaFoldDB" id="A0A9N9KF79"/>
<name>A0A9N9KF79_9GLOM</name>
<feature type="non-terminal residue" evidence="1">
    <location>
        <position position="171"/>
    </location>
</feature>
<evidence type="ECO:0000313" key="1">
    <source>
        <dbReference type="EMBL" id="CAG8826215.1"/>
    </source>
</evidence>
<accession>A0A9N9KF79</accession>
<comment type="caution">
    <text evidence="1">The sequence shown here is derived from an EMBL/GenBank/DDBJ whole genome shotgun (WGS) entry which is preliminary data.</text>
</comment>
<proteinExistence type="predicted"/>
<dbReference type="Proteomes" id="UP000789405">
    <property type="component" value="Unassembled WGS sequence"/>
</dbReference>
<gene>
    <name evidence="1" type="ORF">DERYTH_LOCUS28043</name>
</gene>
<evidence type="ECO:0000313" key="2">
    <source>
        <dbReference type="Proteomes" id="UP000789405"/>
    </source>
</evidence>
<dbReference type="EMBL" id="CAJVPY010067693">
    <property type="protein sequence ID" value="CAG8826215.1"/>
    <property type="molecule type" value="Genomic_DNA"/>
</dbReference>
<reference evidence="1" key="1">
    <citation type="submission" date="2021-06" db="EMBL/GenBank/DDBJ databases">
        <authorList>
            <person name="Kallberg Y."/>
            <person name="Tangrot J."/>
            <person name="Rosling A."/>
        </authorList>
    </citation>
    <scope>NUCLEOTIDE SEQUENCE</scope>
    <source>
        <strain evidence="1">MA453B</strain>
    </source>
</reference>
<organism evidence="1 2">
    <name type="scientific">Dentiscutata erythropus</name>
    <dbReference type="NCBI Taxonomy" id="1348616"/>
    <lineage>
        <taxon>Eukaryota</taxon>
        <taxon>Fungi</taxon>
        <taxon>Fungi incertae sedis</taxon>
        <taxon>Mucoromycota</taxon>
        <taxon>Glomeromycotina</taxon>
        <taxon>Glomeromycetes</taxon>
        <taxon>Diversisporales</taxon>
        <taxon>Gigasporaceae</taxon>
        <taxon>Dentiscutata</taxon>
    </lineage>
</organism>
<feature type="non-terminal residue" evidence="1">
    <location>
        <position position="1"/>
    </location>
</feature>
<sequence length="171" mass="19613">TNLLEANFHTSTHSSIIPPTDLINQESDTNSINELVLSRTPSYLTEEQEQIHSSISETIINVEQENLFDNNNNQVEYIPIYPVIDNTSIVNYWEADQLQDNSEIDPWNPTTGLQFRQVPLLKDTVLQLPRGFSNQQPWNHNQSQPILPTGSDYTQVHTIDYTTYLLITSLQ</sequence>
<keyword evidence="2" id="KW-1185">Reference proteome</keyword>